<comment type="caution">
    <text evidence="1">The sequence shown here is derived from an EMBL/GenBank/DDBJ whole genome shotgun (WGS) entry which is preliminary data.</text>
</comment>
<accession>A0A562UQJ0</accession>
<evidence type="ECO:0008006" key="3">
    <source>
        <dbReference type="Google" id="ProtNLM"/>
    </source>
</evidence>
<gene>
    <name evidence="1" type="ORF">LX16_4663</name>
</gene>
<proteinExistence type="predicted"/>
<keyword evidence="2" id="KW-1185">Reference proteome</keyword>
<reference evidence="1 2" key="1">
    <citation type="journal article" date="2013" name="Stand. Genomic Sci.">
        <title>Genomic Encyclopedia of Type Strains, Phase I: The one thousand microbial genomes (KMG-I) project.</title>
        <authorList>
            <person name="Kyrpides N.C."/>
            <person name="Woyke T."/>
            <person name="Eisen J.A."/>
            <person name="Garrity G."/>
            <person name="Lilburn T.G."/>
            <person name="Beck B.J."/>
            <person name="Whitman W.B."/>
            <person name="Hugenholtz P."/>
            <person name="Klenk H.P."/>
        </authorList>
    </citation>
    <scope>NUCLEOTIDE SEQUENCE [LARGE SCALE GENOMIC DNA]</scope>
    <source>
        <strain evidence="1 2">DSM 45044</strain>
    </source>
</reference>
<organism evidence="1 2">
    <name type="scientific">Stackebrandtia albiflava</name>
    <dbReference type="NCBI Taxonomy" id="406432"/>
    <lineage>
        <taxon>Bacteria</taxon>
        <taxon>Bacillati</taxon>
        <taxon>Actinomycetota</taxon>
        <taxon>Actinomycetes</taxon>
        <taxon>Glycomycetales</taxon>
        <taxon>Glycomycetaceae</taxon>
        <taxon>Stackebrandtia</taxon>
    </lineage>
</organism>
<dbReference type="RefSeq" id="WP_147143171.1">
    <property type="nucleotide sequence ID" value="NZ_BAABIJ010000005.1"/>
</dbReference>
<name>A0A562UQJ0_9ACTN</name>
<dbReference type="AlphaFoldDB" id="A0A562UQJ0"/>
<dbReference type="OrthoDB" id="3418622at2"/>
<dbReference type="EMBL" id="VLLL01000009">
    <property type="protein sequence ID" value="TWJ07881.1"/>
    <property type="molecule type" value="Genomic_DNA"/>
</dbReference>
<evidence type="ECO:0000313" key="1">
    <source>
        <dbReference type="EMBL" id="TWJ07881.1"/>
    </source>
</evidence>
<evidence type="ECO:0000313" key="2">
    <source>
        <dbReference type="Proteomes" id="UP000321617"/>
    </source>
</evidence>
<protein>
    <recommendedName>
        <fullName evidence="3">Abi-like protein</fullName>
    </recommendedName>
</protein>
<dbReference type="Proteomes" id="UP000321617">
    <property type="component" value="Unassembled WGS sequence"/>
</dbReference>
<sequence>METRATTNDGGIPAWARVFYSEPRLGRYLDACGHDGPATMELYSWNAQVAGAFYDPLHKLEIGLRNHIHVQMKLFIKSEHWWTAINLHPVAHNKTTVALARAGGKSRHAGRARADDVVAESSFGFWVSLLASRYDRQLWIPALRKAFPNFTGRRSDLHRGFDSVRLLRNRIMHYEPVFHRDLNADHAKIIRLMSYLNLDAAEELKRTSIVPEVLAQRPPRRGQG</sequence>